<dbReference type="PANTHER" id="PTHR19303:SF73">
    <property type="entry name" value="PROTEIN PDC2"/>
    <property type="match status" value="1"/>
</dbReference>
<evidence type="ECO:0000313" key="3">
    <source>
        <dbReference type="Proteomes" id="UP000789901"/>
    </source>
</evidence>
<proteinExistence type="predicted"/>
<feature type="non-terminal residue" evidence="2">
    <location>
        <position position="1"/>
    </location>
</feature>
<dbReference type="PANTHER" id="PTHR19303">
    <property type="entry name" value="TRANSPOSON"/>
    <property type="match status" value="1"/>
</dbReference>
<evidence type="ECO:0000313" key="2">
    <source>
        <dbReference type="EMBL" id="CAG8840698.1"/>
    </source>
</evidence>
<dbReference type="InterPro" id="IPR004875">
    <property type="entry name" value="DDE_SF_endonuclease_dom"/>
</dbReference>
<accession>A0ABN7WWA7</accession>
<reference evidence="2 3" key="1">
    <citation type="submission" date="2021-06" db="EMBL/GenBank/DDBJ databases">
        <authorList>
            <person name="Kallberg Y."/>
            <person name="Tangrot J."/>
            <person name="Rosling A."/>
        </authorList>
    </citation>
    <scope>NUCLEOTIDE SEQUENCE [LARGE SCALE GENOMIC DNA]</scope>
    <source>
        <strain evidence="2 3">120-4 pot B 10/14</strain>
    </source>
</reference>
<keyword evidence="3" id="KW-1185">Reference proteome</keyword>
<dbReference type="Pfam" id="PF03184">
    <property type="entry name" value="DDE_1"/>
    <property type="match status" value="1"/>
</dbReference>
<dbReference type="Proteomes" id="UP000789901">
    <property type="component" value="Unassembled WGS sequence"/>
</dbReference>
<dbReference type="EMBL" id="CAJVQB010063440">
    <property type="protein sequence ID" value="CAG8840698.1"/>
    <property type="molecule type" value="Genomic_DNA"/>
</dbReference>
<organism evidence="2 3">
    <name type="scientific">Gigaspora margarita</name>
    <dbReference type="NCBI Taxonomy" id="4874"/>
    <lineage>
        <taxon>Eukaryota</taxon>
        <taxon>Fungi</taxon>
        <taxon>Fungi incertae sedis</taxon>
        <taxon>Mucoromycota</taxon>
        <taxon>Glomeromycotina</taxon>
        <taxon>Glomeromycetes</taxon>
        <taxon>Diversisporales</taxon>
        <taxon>Gigasporaceae</taxon>
        <taxon>Gigaspora</taxon>
    </lineage>
</organism>
<sequence>WVKKEFKLDIHLSTIGRLIKNKDDIENNLTTKRQRTVQLLEAENALLKWILQNQKRVILSWLYKFKQRHKLGWIKKHGEDASVDNAIVVATIPHFEPDTTLVTKCLKEKKDLEWLTLALCANTNGTDKRKIFIIGKSSNPHCFKEVNHNRLGIKYNASKKAWMTMILFQKWLEEFDLKMASHKIIFLLDAEKDEKINVLGILSDAQDNEESFIDENNDELIDELYQILRCLTF</sequence>
<comment type="caution">
    <text evidence="2">The sequence shown here is derived from an EMBL/GenBank/DDBJ whole genome shotgun (WGS) entry which is preliminary data.</text>
</comment>
<name>A0ABN7WWA7_GIGMA</name>
<protein>
    <submittedName>
        <fullName evidence="2">35064_t:CDS:1</fullName>
    </submittedName>
</protein>
<evidence type="ECO:0000259" key="1">
    <source>
        <dbReference type="Pfam" id="PF03184"/>
    </source>
</evidence>
<dbReference type="InterPro" id="IPR050863">
    <property type="entry name" value="CenT-Element_Derived"/>
</dbReference>
<feature type="domain" description="DDE-1" evidence="1">
    <location>
        <begin position="115"/>
        <end position="192"/>
    </location>
</feature>
<gene>
    <name evidence="2" type="ORF">GMARGA_LOCUS35030</name>
</gene>